<evidence type="ECO:0000313" key="2">
    <source>
        <dbReference type="Proteomes" id="UP001148662"/>
    </source>
</evidence>
<evidence type="ECO:0000313" key="1">
    <source>
        <dbReference type="EMBL" id="KAJ3540348.1"/>
    </source>
</evidence>
<dbReference type="EMBL" id="JANHOG010001255">
    <property type="protein sequence ID" value="KAJ3540348.1"/>
    <property type="molecule type" value="Genomic_DNA"/>
</dbReference>
<reference evidence="1" key="1">
    <citation type="submission" date="2022-07" db="EMBL/GenBank/DDBJ databases">
        <title>Genome Sequence of Phlebia brevispora.</title>
        <authorList>
            <person name="Buettner E."/>
        </authorList>
    </citation>
    <scope>NUCLEOTIDE SEQUENCE</scope>
    <source>
        <strain evidence="1">MPL23</strain>
    </source>
</reference>
<keyword evidence="2" id="KW-1185">Reference proteome</keyword>
<organism evidence="1 2">
    <name type="scientific">Phlebia brevispora</name>
    <dbReference type="NCBI Taxonomy" id="194682"/>
    <lineage>
        <taxon>Eukaryota</taxon>
        <taxon>Fungi</taxon>
        <taxon>Dikarya</taxon>
        <taxon>Basidiomycota</taxon>
        <taxon>Agaricomycotina</taxon>
        <taxon>Agaricomycetes</taxon>
        <taxon>Polyporales</taxon>
        <taxon>Meruliaceae</taxon>
        <taxon>Phlebia</taxon>
    </lineage>
</organism>
<comment type="caution">
    <text evidence="1">The sequence shown here is derived from an EMBL/GenBank/DDBJ whole genome shotgun (WGS) entry which is preliminary data.</text>
</comment>
<dbReference type="Proteomes" id="UP001148662">
    <property type="component" value="Unassembled WGS sequence"/>
</dbReference>
<accession>A0ACC1SI91</accession>
<gene>
    <name evidence="1" type="ORF">NM688_g6239</name>
</gene>
<sequence length="97" mass="11110">MPGLNKLPPFPEDVPTHPLLVIDYELLKGGDADEISRLWEAATKLGFWYLKNHGVDKEVDDMFEMGAETMRLPLDEKMRFEQGDEGVSFGSIQSRRR</sequence>
<name>A0ACC1SI91_9APHY</name>
<proteinExistence type="predicted"/>
<protein>
    <submittedName>
        <fullName evidence="1">Uncharacterized protein</fullName>
    </submittedName>
</protein>